<dbReference type="InterPro" id="IPR002053">
    <property type="entry name" value="Glyco_hydro_25"/>
</dbReference>
<proteinExistence type="inferred from homology"/>
<dbReference type="Pfam" id="PF01183">
    <property type="entry name" value="Glyco_hydro_25"/>
    <property type="match status" value="1"/>
</dbReference>
<evidence type="ECO:0000256" key="2">
    <source>
        <dbReference type="ARBA" id="ARBA00022801"/>
    </source>
</evidence>
<dbReference type="Pfam" id="PF01471">
    <property type="entry name" value="PG_binding_1"/>
    <property type="match status" value="1"/>
</dbReference>
<dbReference type="RefSeq" id="WP_161819570.1">
    <property type="nucleotide sequence ID" value="NZ_JAACJS010000015.1"/>
</dbReference>
<dbReference type="InterPro" id="IPR017853">
    <property type="entry name" value="GH"/>
</dbReference>
<dbReference type="PANTHER" id="PTHR34135">
    <property type="entry name" value="LYSOZYME"/>
    <property type="match status" value="1"/>
</dbReference>
<gene>
    <name evidence="5" type="ORF">GWC95_15225</name>
</gene>
<accession>A0ABW9ZVV6</accession>
<comment type="similarity">
    <text evidence="1">Belongs to the glycosyl hydrolase 25 family.</text>
</comment>
<protein>
    <recommendedName>
        <fullName evidence="4">Peptidoglycan binding-like domain-containing protein</fullName>
    </recommendedName>
</protein>
<dbReference type="SUPFAM" id="SSF51445">
    <property type="entry name" value="(Trans)glycosidases"/>
    <property type="match status" value="1"/>
</dbReference>
<dbReference type="EMBL" id="JAACJS010000015">
    <property type="protein sequence ID" value="NCI51284.1"/>
    <property type="molecule type" value="Genomic_DNA"/>
</dbReference>
<dbReference type="InterPro" id="IPR018077">
    <property type="entry name" value="Glyco_hydro_fam25_subgr"/>
</dbReference>
<reference evidence="5 6" key="1">
    <citation type="submission" date="2020-01" db="EMBL/GenBank/DDBJ databases">
        <title>Genome analysis.</title>
        <authorList>
            <person name="Wu S."/>
            <person name="Wang G."/>
        </authorList>
    </citation>
    <scope>NUCLEOTIDE SEQUENCE [LARGE SCALE GENOMIC DNA]</scope>
    <source>
        <strain evidence="5 6">SYL130</strain>
    </source>
</reference>
<evidence type="ECO:0000256" key="1">
    <source>
        <dbReference type="ARBA" id="ARBA00010646"/>
    </source>
</evidence>
<dbReference type="SMART" id="SM00641">
    <property type="entry name" value="Glyco_25"/>
    <property type="match status" value="1"/>
</dbReference>
<name>A0ABW9ZVV6_9BACT</name>
<keyword evidence="6" id="KW-1185">Reference proteome</keyword>
<evidence type="ECO:0000313" key="5">
    <source>
        <dbReference type="EMBL" id="NCI51284.1"/>
    </source>
</evidence>
<dbReference type="Gene3D" id="3.20.20.80">
    <property type="entry name" value="Glycosidases"/>
    <property type="match status" value="1"/>
</dbReference>
<evidence type="ECO:0000313" key="6">
    <source>
        <dbReference type="Proteomes" id="UP000753802"/>
    </source>
</evidence>
<dbReference type="Gene3D" id="1.10.101.10">
    <property type="entry name" value="PGBD-like superfamily/PGBD"/>
    <property type="match status" value="1"/>
</dbReference>
<dbReference type="InterPro" id="IPR036365">
    <property type="entry name" value="PGBD-like_sf"/>
</dbReference>
<dbReference type="InterPro" id="IPR036366">
    <property type="entry name" value="PGBDSf"/>
</dbReference>
<evidence type="ECO:0000256" key="3">
    <source>
        <dbReference type="ARBA" id="ARBA00023295"/>
    </source>
</evidence>
<evidence type="ECO:0000259" key="4">
    <source>
        <dbReference type="Pfam" id="PF01471"/>
    </source>
</evidence>
<keyword evidence="3" id="KW-0326">Glycosidase</keyword>
<sequence length="286" mass="29955">MSIIQLNSNGAAVTQWQQFLASLGYAVGTPDGIFGPATQAATQAFQTKEGLTADGIVGPSTYAAAAALGFSEGSNPGGGSSPVIANFLGIDVFHGNGTIDWNAVKADPQNIKFVYVKATQGSTFQDPCYAANIKGATATGFATGAYHFFSLESTAQSQADNFIQQVGDTYPYTLPPAFDYEMNVTGADSASVLAAIETWLNAVKSKWGITPVIYSSVNYWSQLGNPAGFSQYPLWLANYNPGMPGVPGGWNEWAIWQYSESGSVSGVSGAVDMNKYNTASGLLPAS</sequence>
<dbReference type="PROSITE" id="PS51904">
    <property type="entry name" value="GLYCOSYL_HYDROL_F25_2"/>
    <property type="match status" value="1"/>
</dbReference>
<dbReference type="SUPFAM" id="SSF47090">
    <property type="entry name" value="PGBD-like"/>
    <property type="match status" value="1"/>
</dbReference>
<dbReference type="Proteomes" id="UP000753802">
    <property type="component" value="Unassembled WGS sequence"/>
</dbReference>
<keyword evidence="2" id="KW-0378">Hydrolase</keyword>
<dbReference type="CDD" id="cd00599">
    <property type="entry name" value="GH25_muramidase"/>
    <property type="match status" value="1"/>
</dbReference>
<dbReference type="PANTHER" id="PTHR34135:SF2">
    <property type="entry name" value="LYSOZYME"/>
    <property type="match status" value="1"/>
</dbReference>
<organism evidence="5 6">
    <name type="scientific">Sediminibacterium roseum</name>
    <dbReference type="NCBI Taxonomy" id="1978412"/>
    <lineage>
        <taxon>Bacteria</taxon>
        <taxon>Pseudomonadati</taxon>
        <taxon>Bacteroidota</taxon>
        <taxon>Chitinophagia</taxon>
        <taxon>Chitinophagales</taxon>
        <taxon>Chitinophagaceae</taxon>
        <taxon>Sediminibacterium</taxon>
    </lineage>
</organism>
<dbReference type="InterPro" id="IPR002477">
    <property type="entry name" value="Peptidoglycan-bd-like"/>
</dbReference>
<feature type="domain" description="Peptidoglycan binding-like" evidence="4">
    <location>
        <begin position="9"/>
        <end position="64"/>
    </location>
</feature>
<comment type="caution">
    <text evidence="5">The sequence shown here is derived from an EMBL/GenBank/DDBJ whole genome shotgun (WGS) entry which is preliminary data.</text>
</comment>